<name>A0AAW0WST8_CHEQU</name>
<keyword evidence="2" id="KW-1133">Transmembrane helix</keyword>
<dbReference type="AlphaFoldDB" id="A0AAW0WST8"/>
<feature type="transmembrane region" description="Helical" evidence="2">
    <location>
        <begin position="44"/>
        <end position="62"/>
    </location>
</feature>
<feature type="non-terminal residue" evidence="3">
    <location>
        <position position="1"/>
    </location>
</feature>
<feature type="compositionally biased region" description="Pro residues" evidence="1">
    <location>
        <begin position="177"/>
        <end position="188"/>
    </location>
</feature>
<reference evidence="3 4" key="1">
    <citation type="journal article" date="2024" name="BMC Genomics">
        <title>Genome assembly of redclaw crayfish (Cherax quadricarinatus) provides insights into its immune adaptation and hypoxia tolerance.</title>
        <authorList>
            <person name="Liu Z."/>
            <person name="Zheng J."/>
            <person name="Li H."/>
            <person name="Fang K."/>
            <person name="Wang S."/>
            <person name="He J."/>
            <person name="Zhou D."/>
            <person name="Weng S."/>
            <person name="Chi M."/>
            <person name="Gu Z."/>
            <person name="He J."/>
            <person name="Li F."/>
            <person name="Wang M."/>
        </authorList>
    </citation>
    <scope>NUCLEOTIDE SEQUENCE [LARGE SCALE GENOMIC DNA]</scope>
    <source>
        <strain evidence="3">ZL_2023a</strain>
    </source>
</reference>
<dbReference type="Proteomes" id="UP001445076">
    <property type="component" value="Unassembled WGS sequence"/>
</dbReference>
<dbReference type="EMBL" id="JARKIK010000048">
    <property type="protein sequence ID" value="KAK8735077.1"/>
    <property type="molecule type" value="Genomic_DNA"/>
</dbReference>
<accession>A0AAW0WST8</accession>
<evidence type="ECO:0000313" key="3">
    <source>
        <dbReference type="EMBL" id="KAK8735077.1"/>
    </source>
</evidence>
<evidence type="ECO:0000256" key="2">
    <source>
        <dbReference type="SAM" id="Phobius"/>
    </source>
</evidence>
<organism evidence="3 4">
    <name type="scientific">Cherax quadricarinatus</name>
    <name type="common">Australian red claw crayfish</name>
    <dbReference type="NCBI Taxonomy" id="27406"/>
    <lineage>
        <taxon>Eukaryota</taxon>
        <taxon>Metazoa</taxon>
        <taxon>Ecdysozoa</taxon>
        <taxon>Arthropoda</taxon>
        <taxon>Crustacea</taxon>
        <taxon>Multicrustacea</taxon>
        <taxon>Malacostraca</taxon>
        <taxon>Eumalacostraca</taxon>
        <taxon>Eucarida</taxon>
        <taxon>Decapoda</taxon>
        <taxon>Pleocyemata</taxon>
        <taxon>Astacidea</taxon>
        <taxon>Parastacoidea</taxon>
        <taxon>Parastacidae</taxon>
        <taxon>Cherax</taxon>
    </lineage>
</organism>
<comment type="caution">
    <text evidence="3">The sequence shown here is derived from an EMBL/GenBank/DDBJ whole genome shotgun (WGS) entry which is preliminary data.</text>
</comment>
<sequence length="188" mass="19559">VVRLSASLAILGGAFLFSSISVLTNSFGQSNRTSEGPNKATGTIFMAFGCISIMVSLGLAYYGCRKRKKKDEDEVSDSGRIVSFAPAISTTADMFPWPSTPSHHNSSGSPYSTPAAGQPPSFTGPLAGEASIYAKHTGGPHSSRDIREQRTPRASPGPSGTQKKVEKVELPVVSLPPASPSPGPSHAS</sequence>
<feature type="compositionally biased region" description="Basic and acidic residues" evidence="1">
    <location>
        <begin position="142"/>
        <end position="151"/>
    </location>
</feature>
<keyword evidence="2" id="KW-0472">Membrane</keyword>
<evidence type="ECO:0000256" key="1">
    <source>
        <dbReference type="SAM" id="MobiDB-lite"/>
    </source>
</evidence>
<feature type="region of interest" description="Disordered" evidence="1">
    <location>
        <begin position="95"/>
        <end position="188"/>
    </location>
</feature>
<evidence type="ECO:0000313" key="4">
    <source>
        <dbReference type="Proteomes" id="UP001445076"/>
    </source>
</evidence>
<gene>
    <name evidence="3" type="ORF">OTU49_005476</name>
</gene>
<feature type="compositionally biased region" description="Polar residues" evidence="1">
    <location>
        <begin position="100"/>
        <end position="112"/>
    </location>
</feature>
<keyword evidence="2" id="KW-0812">Transmembrane</keyword>
<protein>
    <submittedName>
        <fullName evidence="3">Uncharacterized protein</fullName>
    </submittedName>
</protein>
<proteinExistence type="predicted"/>
<keyword evidence="4" id="KW-1185">Reference proteome</keyword>